<dbReference type="Pfam" id="PF11034">
    <property type="entry name" value="Grg1"/>
    <property type="match status" value="1"/>
</dbReference>
<protein>
    <submittedName>
        <fullName evidence="2">Glucose-repressible gene protein-like protein</fullName>
    </submittedName>
</protein>
<evidence type="ECO:0000313" key="3">
    <source>
        <dbReference type="Proteomes" id="UP000029964"/>
    </source>
</evidence>
<organism evidence="2 3">
    <name type="scientific">Hapsidospora chrysogenum (strain ATCC 11550 / CBS 779.69 / DSM 880 / IAM 14645 / JCM 23072 / IMI 49137)</name>
    <name type="common">Acremonium chrysogenum</name>
    <dbReference type="NCBI Taxonomy" id="857340"/>
    <lineage>
        <taxon>Eukaryota</taxon>
        <taxon>Fungi</taxon>
        <taxon>Dikarya</taxon>
        <taxon>Ascomycota</taxon>
        <taxon>Pezizomycotina</taxon>
        <taxon>Sordariomycetes</taxon>
        <taxon>Hypocreomycetidae</taxon>
        <taxon>Hypocreales</taxon>
        <taxon>Bionectriaceae</taxon>
        <taxon>Hapsidospora</taxon>
    </lineage>
</organism>
<dbReference type="PANTHER" id="PTHR38789:SF1">
    <property type="entry name" value="GLUCOSE-REPRESSIBLE GENE PROTEIN-RELATED"/>
    <property type="match status" value="1"/>
</dbReference>
<dbReference type="EMBL" id="JPKY01000020">
    <property type="protein sequence ID" value="KFH46345.1"/>
    <property type="molecule type" value="Genomic_DNA"/>
</dbReference>
<gene>
    <name evidence="2" type="ORF">ACRE_028300</name>
</gene>
<keyword evidence="3" id="KW-1185">Reference proteome</keyword>
<dbReference type="HOGENOM" id="CLU_179513_0_0_1"/>
<evidence type="ECO:0000256" key="1">
    <source>
        <dbReference type="SAM" id="MobiDB-lite"/>
    </source>
</evidence>
<dbReference type="Proteomes" id="UP000029964">
    <property type="component" value="Unassembled WGS sequence"/>
</dbReference>
<comment type="caution">
    <text evidence="2">The sequence shown here is derived from an EMBL/GenBank/DDBJ whole genome shotgun (WGS) entry which is preliminary data.</text>
</comment>
<proteinExistence type="predicted"/>
<name>A0A086TAG3_HAPC1</name>
<dbReference type="AlphaFoldDB" id="A0A086TAG3"/>
<dbReference type="OrthoDB" id="10039103at2759"/>
<dbReference type="PANTHER" id="PTHR38789">
    <property type="entry name" value="REPRESSIBLE PROTEIN GRG1, PUTATIVE (AFU_ORTHOLOGUE AFUA_5G14210)-RELATED"/>
    <property type="match status" value="1"/>
</dbReference>
<dbReference type="InterPro" id="IPR020100">
    <property type="entry name" value="Glc-repressible_Grg1"/>
</dbReference>
<feature type="compositionally biased region" description="Basic and acidic residues" evidence="1">
    <location>
        <begin position="48"/>
        <end position="71"/>
    </location>
</feature>
<feature type="region of interest" description="Disordered" evidence="1">
    <location>
        <begin position="15"/>
        <end position="71"/>
    </location>
</feature>
<evidence type="ECO:0000313" key="2">
    <source>
        <dbReference type="EMBL" id="KFH46345.1"/>
    </source>
</evidence>
<reference evidence="3" key="1">
    <citation type="journal article" date="2014" name="Genome Announc.">
        <title>Genome sequence and annotation of Acremonium chrysogenum, producer of the beta-lactam antibiotic cephalosporin C.</title>
        <authorList>
            <person name="Terfehr D."/>
            <person name="Dahlmann T.A."/>
            <person name="Specht T."/>
            <person name="Zadra I."/>
            <person name="Kuernsteiner H."/>
            <person name="Kueck U."/>
        </authorList>
    </citation>
    <scope>NUCLEOTIDE SEQUENCE [LARGE SCALE GENOMIC DNA]</scope>
    <source>
        <strain evidence="3">ATCC 11550 / CBS 779.69 / DSM 880 / IAM 14645 / JCM 23072 / IMI 49137</strain>
    </source>
</reference>
<accession>A0A086TAG3</accession>
<sequence length="71" mass="7365">MESAKQAFNYVSETVQGAASGASKEANKEVAKDGNVPIGTRATAAKDALSDKFEESGHDSKAEAHKKVAKA</sequence>